<proteinExistence type="predicted"/>
<accession>K0SES5</accession>
<comment type="caution">
    <text evidence="2">The sequence shown here is derived from an EMBL/GenBank/DDBJ whole genome shotgun (WGS) entry which is preliminary data.</text>
</comment>
<sequence length="71" mass="7435">MAKAGVAIAAGIAAMAAFFMSKPDSTTLWATKRKRRLLTLGGLVGRKGQRAGDEGEEGNELEGLHGFGDML</sequence>
<reference evidence="2 3" key="1">
    <citation type="journal article" date="2012" name="Genome Biol.">
        <title>Genome and low-iron response of an oceanic diatom adapted to chronic iron limitation.</title>
        <authorList>
            <person name="Lommer M."/>
            <person name="Specht M."/>
            <person name="Roy A.S."/>
            <person name="Kraemer L."/>
            <person name="Andreson R."/>
            <person name="Gutowska M.A."/>
            <person name="Wolf J."/>
            <person name="Bergner S.V."/>
            <person name="Schilhabel M.B."/>
            <person name="Klostermeier U.C."/>
            <person name="Beiko R.G."/>
            <person name="Rosenstiel P."/>
            <person name="Hippler M."/>
            <person name="Laroche J."/>
        </authorList>
    </citation>
    <scope>NUCLEOTIDE SEQUENCE [LARGE SCALE GENOMIC DNA]</scope>
    <source>
        <strain evidence="2 3">CCMP1005</strain>
    </source>
</reference>
<keyword evidence="3" id="KW-1185">Reference proteome</keyword>
<feature type="region of interest" description="Disordered" evidence="1">
    <location>
        <begin position="46"/>
        <end position="71"/>
    </location>
</feature>
<evidence type="ECO:0000313" key="3">
    <source>
        <dbReference type="Proteomes" id="UP000266841"/>
    </source>
</evidence>
<evidence type="ECO:0000313" key="2">
    <source>
        <dbReference type="EMBL" id="EJK64613.1"/>
    </source>
</evidence>
<evidence type="ECO:0000256" key="1">
    <source>
        <dbReference type="SAM" id="MobiDB-lite"/>
    </source>
</evidence>
<name>K0SES5_THAOC</name>
<dbReference type="EMBL" id="AGNL01017071">
    <property type="protein sequence ID" value="EJK64613.1"/>
    <property type="molecule type" value="Genomic_DNA"/>
</dbReference>
<dbReference type="Proteomes" id="UP000266841">
    <property type="component" value="Unassembled WGS sequence"/>
</dbReference>
<gene>
    <name evidence="2" type="ORF">THAOC_14637</name>
</gene>
<protein>
    <submittedName>
        <fullName evidence="2">Uncharacterized protein</fullName>
    </submittedName>
</protein>
<dbReference type="AlphaFoldDB" id="K0SES5"/>
<organism evidence="2 3">
    <name type="scientific">Thalassiosira oceanica</name>
    <name type="common">Marine diatom</name>
    <dbReference type="NCBI Taxonomy" id="159749"/>
    <lineage>
        <taxon>Eukaryota</taxon>
        <taxon>Sar</taxon>
        <taxon>Stramenopiles</taxon>
        <taxon>Ochrophyta</taxon>
        <taxon>Bacillariophyta</taxon>
        <taxon>Coscinodiscophyceae</taxon>
        <taxon>Thalassiosirophycidae</taxon>
        <taxon>Thalassiosirales</taxon>
        <taxon>Thalassiosiraceae</taxon>
        <taxon>Thalassiosira</taxon>
    </lineage>
</organism>